<dbReference type="OrthoDB" id="670813at2759"/>
<organism evidence="2 3">
    <name type="scientific">Corchorus olitorius</name>
    <dbReference type="NCBI Taxonomy" id="93759"/>
    <lineage>
        <taxon>Eukaryota</taxon>
        <taxon>Viridiplantae</taxon>
        <taxon>Streptophyta</taxon>
        <taxon>Embryophyta</taxon>
        <taxon>Tracheophyta</taxon>
        <taxon>Spermatophyta</taxon>
        <taxon>Magnoliopsida</taxon>
        <taxon>eudicotyledons</taxon>
        <taxon>Gunneridae</taxon>
        <taxon>Pentapetalae</taxon>
        <taxon>rosids</taxon>
        <taxon>malvids</taxon>
        <taxon>Malvales</taxon>
        <taxon>Malvaceae</taxon>
        <taxon>Grewioideae</taxon>
        <taxon>Apeibeae</taxon>
        <taxon>Corchorus</taxon>
    </lineage>
</organism>
<dbReference type="Proteomes" id="UP000187203">
    <property type="component" value="Unassembled WGS sequence"/>
</dbReference>
<feature type="region of interest" description="Disordered" evidence="1">
    <location>
        <begin position="93"/>
        <end position="113"/>
    </location>
</feature>
<evidence type="ECO:0000313" key="2">
    <source>
        <dbReference type="EMBL" id="OMO90073.1"/>
    </source>
</evidence>
<evidence type="ECO:0000313" key="3">
    <source>
        <dbReference type="Proteomes" id="UP000187203"/>
    </source>
</evidence>
<gene>
    <name evidence="2" type="ORF">COLO4_19405</name>
</gene>
<evidence type="ECO:0000256" key="1">
    <source>
        <dbReference type="SAM" id="MobiDB-lite"/>
    </source>
</evidence>
<comment type="caution">
    <text evidence="2">The sequence shown here is derived from an EMBL/GenBank/DDBJ whole genome shotgun (WGS) entry which is preliminary data.</text>
</comment>
<name>A0A1R3J5G4_9ROSI</name>
<dbReference type="EMBL" id="AWUE01016608">
    <property type="protein sequence ID" value="OMO90073.1"/>
    <property type="molecule type" value="Genomic_DNA"/>
</dbReference>
<reference evidence="3" key="1">
    <citation type="submission" date="2013-09" db="EMBL/GenBank/DDBJ databases">
        <title>Corchorus olitorius genome sequencing.</title>
        <authorList>
            <person name="Alam M."/>
            <person name="Haque M.S."/>
            <person name="Islam M.S."/>
            <person name="Emdad E.M."/>
            <person name="Islam M.M."/>
            <person name="Ahmed B."/>
            <person name="Halim A."/>
            <person name="Hossen Q.M.M."/>
            <person name="Hossain M.Z."/>
            <person name="Ahmed R."/>
            <person name="Khan M.M."/>
            <person name="Islam R."/>
            <person name="Rashid M.M."/>
            <person name="Khan S.A."/>
            <person name="Rahman M.S."/>
            <person name="Alam M."/>
            <person name="Yahiya A.S."/>
            <person name="Khan M.S."/>
            <person name="Azam M.S."/>
            <person name="Haque T."/>
            <person name="Lashkar M.Z.H."/>
            <person name="Akhand A.I."/>
            <person name="Morshed G."/>
            <person name="Roy S."/>
            <person name="Uddin K.S."/>
            <person name="Rabeya T."/>
            <person name="Hossain A.S."/>
            <person name="Chowdhury A."/>
            <person name="Snigdha A.R."/>
            <person name="Mortoza M.S."/>
            <person name="Matin S.A."/>
            <person name="Hoque S.M.E."/>
            <person name="Islam M.K."/>
            <person name="Roy D.K."/>
            <person name="Haider R."/>
            <person name="Moosa M.M."/>
            <person name="Elias S.M."/>
            <person name="Hasan A.M."/>
            <person name="Jahan S."/>
            <person name="Shafiuddin M."/>
            <person name="Mahmood N."/>
            <person name="Shommy N.S."/>
        </authorList>
    </citation>
    <scope>NUCLEOTIDE SEQUENCE [LARGE SCALE GENOMIC DNA]</scope>
    <source>
        <strain evidence="3">cv. O-4</strain>
    </source>
</reference>
<protein>
    <submittedName>
        <fullName evidence="2">Uncharacterized protein</fullName>
    </submittedName>
</protein>
<proteinExistence type="predicted"/>
<dbReference type="AlphaFoldDB" id="A0A1R3J5G4"/>
<sequence length="113" mass="12410">MANAGSLGTVLHELEYSNLGNFGGDPSLECSDYGEPSIESASNSRVLLRSLPSINLSAQFKVITFERKSSGSASPFLSIQSPNMEKRKKILQPLRAEQSKHKRKGNPKRAPFF</sequence>
<keyword evidence="3" id="KW-1185">Reference proteome</keyword>
<accession>A0A1R3J5G4</accession>